<feature type="transmembrane region" description="Helical" evidence="2">
    <location>
        <begin position="84"/>
        <end position="107"/>
    </location>
</feature>
<evidence type="ECO:0000256" key="1">
    <source>
        <dbReference type="SAM" id="MobiDB-lite"/>
    </source>
</evidence>
<keyword evidence="2" id="KW-0472">Membrane</keyword>
<gene>
    <name evidence="3" type="ORF">LIER_37031</name>
</gene>
<evidence type="ECO:0000256" key="2">
    <source>
        <dbReference type="SAM" id="Phobius"/>
    </source>
</evidence>
<reference evidence="3 4" key="1">
    <citation type="submission" date="2024-01" db="EMBL/GenBank/DDBJ databases">
        <title>The complete chloroplast genome sequence of Lithospermum erythrorhizon: insights into the phylogenetic relationship among Boraginaceae species and the maternal lineages of purple gromwells.</title>
        <authorList>
            <person name="Okada T."/>
            <person name="Watanabe K."/>
        </authorList>
    </citation>
    <scope>NUCLEOTIDE SEQUENCE [LARGE SCALE GENOMIC DNA]</scope>
</reference>
<keyword evidence="4" id="KW-1185">Reference proteome</keyword>
<proteinExistence type="predicted"/>
<name>A0AAV3PGX3_LITER</name>
<organism evidence="3 4">
    <name type="scientific">Lithospermum erythrorhizon</name>
    <name type="common">Purple gromwell</name>
    <name type="synonym">Lithospermum officinale var. erythrorhizon</name>
    <dbReference type="NCBI Taxonomy" id="34254"/>
    <lineage>
        <taxon>Eukaryota</taxon>
        <taxon>Viridiplantae</taxon>
        <taxon>Streptophyta</taxon>
        <taxon>Embryophyta</taxon>
        <taxon>Tracheophyta</taxon>
        <taxon>Spermatophyta</taxon>
        <taxon>Magnoliopsida</taxon>
        <taxon>eudicotyledons</taxon>
        <taxon>Gunneridae</taxon>
        <taxon>Pentapetalae</taxon>
        <taxon>asterids</taxon>
        <taxon>lamiids</taxon>
        <taxon>Boraginales</taxon>
        <taxon>Boraginaceae</taxon>
        <taxon>Boraginoideae</taxon>
        <taxon>Lithospermeae</taxon>
        <taxon>Lithospermum</taxon>
    </lineage>
</organism>
<evidence type="ECO:0000313" key="4">
    <source>
        <dbReference type="Proteomes" id="UP001454036"/>
    </source>
</evidence>
<protein>
    <submittedName>
        <fullName evidence="3">Transporter</fullName>
    </submittedName>
</protein>
<accession>A0AAV3PGX3</accession>
<feature type="transmembrane region" description="Helical" evidence="2">
    <location>
        <begin position="52"/>
        <end position="72"/>
    </location>
</feature>
<keyword evidence="2" id="KW-1133">Transmembrane helix</keyword>
<comment type="caution">
    <text evidence="3">The sequence shown here is derived from an EMBL/GenBank/DDBJ whole genome shotgun (WGS) entry which is preliminary data.</text>
</comment>
<feature type="transmembrane region" description="Helical" evidence="2">
    <location>
        <begin position="119"/>
        <end position="137"/>
    </location>
</feature>
<dbReference type="Proteomes" id="UP001454036">
    <property type="component" value="Unassembled WGS sequence"/>
</dbReference>
<sequence length="258" mass="28405">MESNHSETNMNPLLESSNKVTEKKRFKKTWEGFSMESFHQIFGNLKLGLPSAGMVCLGFWAFEILVILAALMPNSEITTSVIAMCVNTEAICFMIAYGLSAAARYLICLVNRAPGQIHLTGWLTITIFIVAYIMAEINNTLPLFFNMDNTSHSGPLTSFPSANDCKIFADLKPEKIVEDEVLTAAAKSVEPNQVPFSTMYGDRVPLFRRAKVVKKSSKAPAASALKVVQSTPAQTSFSLPEKRLAPTEASSRPLFSKR</sequence>
<feature type="region of interest" description="Disordered" evidence="1">
    <location>
        <begin position="231"/>
        <end position="258"/>
    </location>
</feature>
<dbReference type="AlphaFoldDB" id="A0AAV3PGX3"/>
<dbReference type="EMBL" id="BAABME010017405">
    <property type="protein sequence ID" value="GAA0149946.1"/>
    <property type="molecule type" value="Genomic_DNA"/>
</dbReference>
<evidence type="ECO:0000313" key="3">
    <source>
        <dbReference type="EMBL" id="GAA0149946.1"/>
    </source>
</evidence>
<dbReference type="PANTHER" id="PTHR11206">
    <property type="entry name" value="MULTIDRUG RESISTANCE PROTEIN"/>
    <property type="match status" value="1"/>
</dbReference>
<keyword evidence="2" id="KW-0812">Transmembrane</keyword>